<protein>
    <recommendedName>
        <fullName evidence="2 5">peptidylprolyl isomerase</fullName>
        <ecNumber evidence="2 5">5.2.1.8</ecNumber>
    </recommendedName>
</protein>
<reference evidence="7" key="1">
    <citation type="submission" date="2021-01" db="EMBL/GenBank/DDBJ databases">
        <authorList>
            <person name="Corre E."/>
            <person name="Pelletier E."/>
            <person name="Niang G."/>
            <person name="Scheremetjew M."/>
            <person name="Finn R."/>
            <person name="Kale V."/>
            <person name="Holt S."/>
            <person name="Cochrane G."/>
            <person name="Meng A."/>
            <person name="Brown T."/>
            <person name="Cohen L."/>
        </authorList>
    </citation>
    <scope>NUCLEOTIDE SEQUENCE</scope>
    <source>
        <strain evidence="7">Isolate 1302-5</strain>
    </source>
</reference>
<dbReference type="PANTHER" id="PTHR43811:SF19">
    <property type="entry name" value="39 KDA FK506-BINDING NUCLEAR PROTEIN"/>
    <property type="match status" value="1"/>
</dbReference>
<dbReference type="InterPro" id="IPR001179">
    <property type="entry name" value="PPIase_FKBP_dom"/>
</dbReference>
<gene>
    <name evidence="7" type="ORF">OAUR00152_LOCUS37583</name>
</gene>
<dbReference type="InterPro" id="IPR046357">
    <property type="entry name" value="PPIase_dom_sf"/>
</dbReference>
<keyword evidence="4 5" id="KW-0413">Isomerase</keyword>
<evidence type="ECO:0000313" key="7">
    <source>
        <dbReference type="EMBL" id="CAE2280907.1"/>
    </source>
</evidence>
<dbReference type="PANTHER" id="PTHR43811">
    <property type="entry name" value="FKBP-TYPE PEPTIDYL-PROLYL CIS-TRANS ISOMERASE FKPA"/>
    <property type="match status" value="1"/>
</dbReference>
<dbReference type="EMBL" id="HBKQ01054766">
    <property type="protein sequence ID" value="CAE2280907.1"/>
    <property type="molecule type" value="Transcribed_RNA"/>
</dbReference>
<evidence type="ECO:0000256" key="5">
    <source>
        <dbReference type="PROSITE-ProRule" id="PRU00277"/>
    </source>
</evidence>
<dbReference type="EC" id="5.2.1.8" evidence="2 5"/>
<name>A0A7S4NDU7_9STRA</name>
<dbReference type="Pfam" id="PF00254">
    <property type="entry name" value="FKBP_C"/>
    <property type="match status" value="1"/>
</dbReference>
<dbReference type="AlphaFoldDB" id="A0A7S4NDU7"/>
<dbReference type="GO" id="GO:0003755">
    <property type="term" value="F:peptidyl-prolyl cis-trans isomerase activity"/>
    <property type="evidence" value="ECO:0007669"/>
    <property type="project" value="UniProtKB-KW"/>
</dbReference>
<feature type="domain" description="PPIase FKBP-type" evidence="6">
    <location>
        <begin position="148"/>
        <end position="259"/>
    </location>
</feature>
<proteinExistence type="predicted"/>
<evidence type="ECO:0000259" key="6">
    <source>
        <dbReference type="PROSITE" id="PS50059"/>
    </source>
</evidence>
<evidence type="ECO:0000256" key="2">
    <source>
        <dbReference type="ARBA" id="ARBA00013194"/>
    </source>
</evidence>
<dbReference type="PROSITE" id="PS50059">
    <property type="entry name" value="FKBP_PPIASE"/>
    <property type="match status" value="1"/>
</dbReference>
<evidence type="ECO:0000256" key="4">
    <source>
        <dbReference type="ARBA" id="ARBA00023235"/>
    </source>
</evidence>
<organism evidence="7">
    <name type="scientific">Odontella aurita</name>
    <dbReference type="NCBI Taxonomy" id="265563"/>
    <lineage>
        <taxon>Eukaryota</taxon>
        <taxon>Sar</taxon>
        <taxon>Stramenopiles</taxon>
        <taxon>Ochrophyta</taxon>
        <taxon>Bacillariophyta</taxon>
        <taxon>Mediophyceae</taxon>
        <taxon>Biddulphiophycidae</taxon>
        <taxon>Eupodiscales</taxon>
        <taxon>Odontellaceae</taxon>
        <taxon>Odontella</taxon>
    </lineage>
</organism>
<sequence length="304" mass="32231">MIVSSLIRCAGAVVFVTATSCLGFTVGPSLPAVGGTRLSRTSLLSEERSDLNGEFSEPCSRREALLRSASVAAAAAAALSAPRQALADIEGVVTPSGLTESGALEVPKVVPGGAPEAPAGGGVTLFQTKSGLKYIELREGSGPTPRYGQLVSISYKAYVKLPDIKGQTQKLDEFDSDRAYLIKHGNGRTIPGLDEGLHTMKIGGKRRIIIPPKLGYVSPGVGPIPEGPLARRKLNSLLDKMIEVRGGNVVFDVELRSAMDDEADQGYYEDGSLSPEDFDTLRKNLQQAGIDARTSSFRESQDQI</sequence>
<evidence type="ECO:0000256" key="3">
    <source>
        <dbReference type="ARBA" id="ARBA00023110"/>
    </source>
</evidence>
<keyword evidence="3 5" id="KW-0697">Rotamase</keyword>
<comment type="catalytic activity">
    <reaction evidence="1 5">
        <text>[protein]-peptidylproline (omega=180) = [protein]-peptidylproline (omega=0)</text>
        <dbReference type="Rhea" id="RHEA:16237"/>
        <dbReference type="Rhea" id="RHEA-COMP:10747"/>
        <dbReference type="Rhea" id="RHEA-COMP:10748"/>
        <dbReference type="ChEBI" id="CHEBI:83833"/>
        <dbReference type="ChEBI" id="CHEBI:83834"/>
        <dbReference type="EC" id="5.2.1.8"/>
    </reaction>
</comment>
<accession>A0A7S4NDU7</accession>
<dbReference type="SUPFAM" id="SSF54534">
    <property type="entry name" value="FKBP-like"/>
    <property type="match status" value="1"/>
</dbReference>
<dbReference type="Gene3D" id="3.10.50.40">
    <property type="match status" value="1"/>
</dbReference>
<evidence type="ECO:0000256" key="1">
    <source>
        <dbReference type="ARBA" id="ARBA00000971"/>
    </source>
</evidence>